<reference evidence="2 3" key="1">
    <citation type="submission" date="2018-10" db="EMBL/GenBank/DDBJ databases">
        <title>A high-quality apple genome assembly.</title>
        <authorList>
            <person name="Hu J."/>
        </authorList>
    </citation>
    <scope>NUCLEOTIDE SEQUENCE [LARGE SCALE GENOMIC DNA]</scope>
    <source>
        <strain evidence="3">cv. HFTH1</strain>
        <tissue evidence="2">Young leaf</tissue>
    </source>
</reference>
<name>A0A498J399_MALDO</name>
<dbReference type="EMBL" id="RDQH01000335">
    <property type="protein sequence ID" value="RXH89077.1"/>
    <property type="molecule type" value="Genomic_DNA"/>
</dbReference>
<gene>
    <name evidence="2" type="ORF">DVH24_006055</name>
</gene>
<proteinExistence type="predicted"/>
<evidence type="ECO:0000313" key="2">
    <source>
        <dbReference type="EMBL" id="RXH89077.1"/>
    </source>
</evidence>
<evidence type="ECO:0000313" key="3">
    <source>
        <dbReference type="Proteomes" id="UP000290289"/>
    </source>
</evidence>
<organism evidence="2 3">
    <name type="scientific">Malus domestica</name>
    <name type="common">Apple</name>
    <name type="synonym">Pyrus malus</name>
    <dbReference type="NCBI Taxonomy" id="3750"/>
    <lineage>
        <taxon>Eukaryota</taxon>
        <taxon>Viridiplantae</taxon>
        <taxon>Streptophyta</taxon>
        <taxon>Embryophyta</taxon>
        <taxon>Tracheophyta</taxon>
        <taxon>Spermatophyta</taxon>
        <taxon>Magnoliopsida</taxon>
        <taxon>eudicotyledons</taxon>
        <taxon>Gunneridae</taxon>
        <taxon>Pentapetalae</taxon>
        <taxon>rosids</taxon>
        <taxon>fabids</taxon>
        <taxon>Rosales</taxon>
        <taxon>Rosaceae</taxon>
        <taxon>Amygdaloideae</taxon>
        <taxon>Maleae</taxon>
        <taxon>Malus</taxon>
    </lineage>
</organism>
<sequence length="91" mass="9031">MELSTSVVQISNLLLPSELTAPSSNPGKSQSAAPVKAPSSNIAAAPKLGDATAHSAMVAVPGPRSFATASTNSLIAIICVSALSLTSVMLI</sequence>
<evidence type="ECO:0000256" key="1">
    <source>
        <dbReference type="SAM" id="MobiDB-lite"/>
    </source>
</evidence>
<accession>A0A498J399</accession>
<protein>
    <submittedName>
        <fullName evidence="2">Uncharacterized protein</fullName>
    </submittedName>
</protein>
<feature type="region of interest" description="Disordered" evidence="1">
    <location>
        <begin position="18"/>
        <end position="38"/>
    </location>
</feature>
<dbReference type="AlphaFoldDB" id="A0A498J399"/>
<comment type="caution">
    <text evidence="2">The sequence shown here is derived from an EMBL/GenBank/DDBJ whole genome shotgun (WGS) entry which is preliminary data.</text>
</comment>
<dbReference type="Proteomes" id="UP000290289">
    <property type="component" value="Chromosome 9"/>
</dbReference>
<keyword evidence="3" id="KW-1185">Reference proteome</keyword>